<dbReference type="EMBL" id="BROD01000001">
    <property type="protein sequence ID" value="GKX65916.1"/>
    <property type="molecule type" value="Genomic_DNA"/>
</dbReference>
<organism evidence="1 2">
    <name type="scientific">Inconstantimicrobium mannanitabidum</name>
    <dbReference type="NCBI Taxonomy" id="1604901"/>
    <lineage>
        <taxon>Bacteria</taxon>
        <taxon>Bacillati</taxon>
        <taxon>Bacillota</taxon>
        <taxon>Clostridia</taxon>
        <taxon>Eubacteriales</taxon>
        <taxon>Clostridiaceae</taxon>
        <taxon>Inconstantimicrobium</taxon>
    </lineage>
</organism>
<keyword evidence="2" id="KW-1185">Reference proteome</keyword>
<evidence type="ECO:0000313" key="2">
    <source>
        <dbReference type="Proteomes" id="UP001058074"/>
    </source>
</evidence>
<name>A0ACB5RA53_9CLOT</name>
<protein>
    <submittedName>
        <fullName evidence="1">Uncharacterized protein</fullName>
    </submittedName>
</protein>
<proteinExistence type="predicted"/>
<dbReference type="Proteomes" id="UP001058074">
    <property type="component" value="Unassembled WGS sequence"/>
</dbReference>
<reference evidence="1" key="1">
    <citation type="journal article" date="2025" name="Int. J. Syst. Evol. Microbiol.">
        <title>Inconstantimicrobium mannanitabidum sp. nov., a novel member of the family Clostridiaceae isolated from anoxic soil under the treatment of reductive soil disinfestation.</title>
        <authorList>
            <person name="Ueki A."/>
            <person name="Tonouchi A."/>
            <person name="Honma S."/>
            <person name="Kaku N."/>
            <person name="Ueki K."/>
        </authorList>
    </citation>
    <scope>NUCLEOTIDE SEQUENCE</scope>
    <source>
        <strain evidence="1">TW13</strain>
    </source>
</reference>
<comment type="caution">
    <text evidence="1">The sequence shown here is derived from an EMBL/GenBank/DDBJ whole genome shotgun (WGS) entry which is preliminary data.</text>
</comment>
<accession>A0ACB5RA53</accession>
<evidence type="ECO:0000313" key="1">
    <source>
        <dbReference type="EMBL" id="GKX65916.1"/>
    </source>
</evidence>
<gene>
    <name evidence="1" type="ORF">rsdtw13_11740</name>
</gene>
<sequence>MDMYAKKSRKKRKEEEDIMVINCYDEEEECCHFDNDECTPKGKVLQSFCFDDNSASTDISKDTSFPMNLSSDINTTNNTTIIDDTKIEDHRVGKANPNGKTPAVDGEAFDMLRSYSLRPSTVRILSKIKAIHKDDNVYLNTIVDEAIRHYYEHLKNVDE</sequence>